<sequence length="1016" mass="115713">MPNAISKFNGLGAAAVSRNYLEELKHQAEKEGNHEIVSRISTLLEAYPDGEEFTLEVDNPVQEVSGLGGLSISDFQFLDYEEASENEEVSGLNKAVSPNDIYQMLTDKMIKLIKKAKKEDYVRKWKTKGYLIAYNFESKKPYKGINQIVLGGIFEPIDNPYYLTFKQVQELGGTIKKGSIGHEVIYYTKYDKEVTKQVRDEFGKETGETKEVTESFFAIKYYNVFNGNDIEGIDFDLDNFPLRGKLENEIVTTGNNKPIEAADLIIKNYPKPQPTIKHGGNKAYFDLENDLIQLPDFQSFESSQDYYRTALHELSHSTLLPNRLNRNPDISIRKEYAFEELVAEFGAVFLSSQAGIIFYTNKNHAAYLKGWNEALTQMKNDNRFFIKASAAAQKIADYILQPDSNGVFLFTKGLNKKTKAKLPAKPKKETAAPESFADKPKSVSVATAIKDVLSLPNFKGIKELQASIIYKHFKNRTENLSEDEYQLIESDYEKGVLKNKSRLHDFYFDEELFLTAKGYEFVKSVNDRLESLRNQKHNFSLFKGLKGVAIDTDKFRNMSVAELRRFTLDYYNSHLKGKKVSIKNALKEVVFVTDTGRKMLKPMYSEKAAVVEHLEELIKKSTYNNWGNRKEKDSPDVLGYLNFKSKLSIDEKKRHVRISIIIDRDRKTKLKSVEVGKIKKSGKSREVAVTSPKVEGEKPLPENKDTEKGLNSPNFENVTTYENQEVIILDAPEPVKQVQNTSIVNHAPVVVHSTQTEKINSAVRDTVSHVPLVQNKQAQIIREVSPKHQTLRDLLNNDEVNQLFDIPGDVGELFGDIEIKPKGSVVVTLSSPQGGGKTRAVLQFANALAVNYRVKIFSLEEQKESSLFKGKVRDYIAPQNIDNISADSELPNGIETIHSAIKDFDVIIVDSWSKMLEIDSRLNLDQDFRKKYDGKLFIFIFQQTSDGKMYGGAKNQFDGDVILFVEKFPDYRLSYIYPDKHRYTSTPLDQLRYNIFTQSLMREEAEETEPTEVIQL</sequence>
<keyword evidence="6" id="KW-1185">Reference proteome</keyword>
<evidence type="ECO:0000313" key="6">
    <source>
        <dbReference type="Proteomes" id="UP000018004"/>
    </source>
</evidence>
<dbReference type="InterPro" id="IPR013610">
    <property type="entry name" value="ArdC_N"/>
</dbReference>
<gene>
    <name evidence="5" type="ORF">FLJC2902T_17650</name>
</gene>
<proteinExistence type="predicted"/>
<evidence type="ECO:0000256" key="1">
    <source>
        <dbReference type="SAM" id="MobiDB-lite"/>
    </source>
</evidence>
<evidence type="ECO:0008006" key="7">
    <source>
        <dbReference type="Google" id="ProtNLM"/>
    </source>
</evidence>
<dbReference type="EMBL" id="AVGG01000007">
    <property type="protein sequence ID" value="ESU28405.1"/>
    <property type="molecule type" value="Genomic_DNA"/>
</dbReference>
<dbReference type="AlphaFoldDB" id="V6SVE5"/>
<dbReference type="Pfam" id="PF08401">
    <property type="entry name" value="ArdcN"/>
    <property type="match status" value="1"/>
</dbReference>
<feature type="domain" description="N-terminal" evidence="2">
    <location>
        <begin position="99"/>
        <end position="225"/>
    </location>
</feature>
<name>V6SVE5_9FLAO</name>
<reference evidence="5 6" key="1">
    <citation type="submission" date="2013-08" db="EMBL/GenBank/DDBJ databases">
        <title>Flavobacterium limnosediminis JC2902 genome sequencing.</title>
        <authorList>
            <person name="Lee K."/>
            <person name="Yi H."/>
            <person name="Park S."/>
            <person name="Chun J."/>
        </authorList>
    </citation>
    <scope>NUCLEOTIDE SEQUENCE [LARGE SCALE GENOMIC DNA]</scope>
    <source>
        <strain evidence="5 6">JC2902</strain>
    </source>
</reference>
<evidence type="ECO:0000259" key="3">
    <source>
        <dbReference type="Pfam" id="PF18798"/>
    </source>
</evidence>
<evidence type="ECO:0000259" key="4">
    <source>
        <dbReference type="Pfam" id="PF18818"/>
    </source>
</evidence>
<dbReference type="Proteomes" id="UP000018004">
    <property type="component" value="Unassembled WGS sequence"/>
</dbReference>
<dbReference type="GO" id="GO:0003697">
    <property type="term" value="F:single-stranded DNA binding"/>
    <property type="evidence" value="ECO:0007669"/>
    <property type="project" value="InterPro"/>
</dbReference>
<evidence type="ECO:0000259" key="2">
    <source>
        <dbReference type="Pfam" id="PF08401"/>
    </source>
</evidence>
<organism evidence="5 6">
    <name type="scientific">Flavobacterium limnosediminis JC2902</name>
    <dbReference type="NCBI Taxonomy" id="1341181"/>
    <lineage>
        <taxon>Bacteria</taxon>
        <taxon>Pseudomonadati</taxon>
        <taxon>Bacteroidota</taxon>
        <taxon>Flavobacteriia</taxon>
        <taxon>Flavobacteriales</taxon>
        <taxon>Flavobacteriaceae</taxon>
        <taxon>Flavobacterium</taxon>
    </lineage>
</organism>
<dbReference type="InterPro" id="IPR041459">
    <property type="entry name" value="MPTase-PolyVal"/>
</dbReference>
<dbReference type="RefSeq" id="WP_023579388.1">
    <property type="nucleotide sequence ID" value="NZ_AVGG01000007.1"/>
</dbReference>
<dbReference type="STRING" id="1341181.FLJC2902T_17650"/>
<feature type="domain" description="Large polyvalent protein-associated" evidence="3">
    <location>
        <begin position="561"/>
        <end position="660"/>
    </location>
</feature>
<dbReference type="Pfam" id="PF18798">
    <property type="entry name" value="LPD3"/>
    <property type="match status" value="1"/>
</dbReference>
<dbReference type="eggNOG" id="COG4227">
    <property type="taxonomic scope" value="Bacteria"/>
</dbReference>
<accession>V6SVE5</accession>
<comment type="caution">
    <text evidence="5">The sequence shown here is derived from an EMBL/GenBank/DDBJ whole genome shotgun (WGS) entry which is preliminary data.</text>
</comment>
<protein>
    <recommendedName>
        <fullName evidence="7">Antirestriction protein</fullName>
    </recommendedName>
</protein>
<feature type="domain" description="Polyvalent protein metallopeptidase" evidence="4">
    <location>
        <begin position="274"/>
        <end position="390"/>
    </location>
</feature>
<evidence type="ECO:0000313" key="5">
    <source>
        <dbReference type="EMBL" id="ESU28405.1"/>
    </source>
</evidence>
<feature type="compositionally biased region" description="Basic and acidic residues" evidence="1">
    <location>
        <begin position="694"/>
        <end position="708"/>
    </location>
</feature>
<dbReference type="PATRIC" id="fig|1341181.4.peg.1738"/>
<feature type="region of interest" description="Disordered" evidence="1">
    <location>
        <begin position="681"/>
        <end position="711"/>
    </location>
</feature>
<dbReference type="InterPro" id="IPR027417">
    <property type="entry name" value="P-loop_NTPase"/>
</dbReference>
<dbReference type="Gene3D" id="3.40.50.300">
    <property type="entry name" value="P-loop containing nucleotide triphosphate hydrolases"/>
    <property type="match status" value="1"/>
</dbReference>
<dbReference type="InterPro" id="IPR040824">
    <property type="entry name" value="LPD3"/>
</dbReference>
<dbReference type="OrthoDB" id="9792687at2"/>
<dbReference type="eggNOG" id="COG0467">
    <property type="taxonomic scope" value="Bacteria"/>
</dbReference>
<dbReference type="SUPFAM" id="SSF52540">
    <property type="entry name" value="P-loop containing nucleoside triphosphate hydrolases"/>
    <property type="match status" value="1"/>
</dbReference>
<dbReference type="Pfam" id="PF18818">
    <property type="entry name" value="MPTase-PolyVal"/>
    <property type="match status" value="1"/>
</dbReference>